<dbReference type="EMBL" id="JAGPXD010000002">
    <property type="protein sequence ID" value="KAH7368576.1"/>
    <property type="molecule type" value="Genomic_DNA"/>
</dbReference>
<accession>A0A8K0TN06</accession>
<dbReference type="InterPro" id="IPR032675">
    <property type="entry name" value="LRR_dom_sf"/>
</dbReference>
<dbReference type="AlphaFoldDB" id="A0A8K0TN06"/>
<reference evidence="1" key="1">
    <citation type="journal article" date="2021" name="Nat. Commun.">
        <title>Genetic determinants of endophytism in the Arabidopsis root mycobiome.</title>
        <authorList>
            <person name="Mesny F."/>
            <person name="Miyauchi S."/>
            <person name="Thiergart T."/>
            <person name="Pickel B."/>
            <person name="Atanasova L."/>
            <person name="Karlsson M."/>
            <person name="Huettel B."/>
            <person name="Barry K.W."/>
            <person name="Haridas S."/>
            <person name="Chen C."/>
            <person name="Bauer D."/>
            <person name="Andreopoulos W."/>
            <person name="Pangilinan J."/>
            <person name="LaButti K."/>
            <person name="Riley R."/>
            <person name="Lipzen A."/>
            <person name="Clum A."/>
            <person name="Drula E."/>
            <person name="Henrissat B."/>
            <person name="Kohler A."/>
            <person name="Grigoriev I.V."/>
            <person name="Martin F.M."/>
            <person name="Hacquard S."/>
        </authorList>
    </citation>
    <scope>NUCLEOTIDE SEQUENCE</scope>
    <source>
        <strain evidence="1">MPI-CAGE-AT-0016</strain>
    </source>
</reference>
<dbReference type="Gene3D" id="3.80.10.10">
    <property type="entry name" value="Ribonuclease Inhibitor"/>
    <property type="match status" value="1"/>
</dbReference>
<comment type="caution">
    <text evidence="1">The sequence shown here is derived from an EMBL/GenBank/DDBJ whole genome shotgun (WGS) entry which is preliminary data.</text>
</comment>
<name>A0A8K0TN06_9PEZI</name>
<gene>
    <name evidence="1" type="ORF">B0T11DRAFT_326738</name>
</gene>
<proteinExistence type="predicted"/>
<dbReference type="OrthoDB" id="4806935at2759"/>
<evidence type="ECO:0000313" key="2">
    <source>
        <dbReference type="Proteomes" id="UP000813385"/>
    </source>
</evidence>
<organism evidence="1 2">
    <name type="scientific">Plectosphaerella cucumerina</name>
    <dbReference type="NCBI Taxonomy" id="40658"/>
    <lineage>
        <taxon>Eukaryota</taxon>
        <taxon>Fungi</taxon>
        <taxon>Dikarya</taxon>
        <taxon>Ascomycota</taxon>
        <taxon>Pezizomycotina</taxon>
        <taxon>Sordariomycetes</taxon>
        <taxon>Hypocreomycetidae</taxon>
        <taxon>Glomerellales</taxon>
        <taxon>Plectosphaerellaceae</taxon>
        <taxon>Plectosphaerella</taxon>
    </lineage>
</organism>
<protein>
    <submittedName>
        <fullName evidence="1">Uncharacterized protein</fullName>
    </submittedName>
</protein>
<keyword evidence="2" id="KW-1185">Reference proteome</keyword>
<sequence>MNVVQTFANTPYAADRVSLLQSSGSERQFIKAAMKKQLELVAHAVVRGQNLPGAQDLGFTVDVRTLGKIRAINMANAKKHRKGVSAEEDPSVASSLFEQHFSIVDIGQFFLSHLPIKDMKALAGTSRTCRSIVYGKLTTWDLGKLDMGHCNEVDLPDDAYNSPRCDVWVHGRSDFKDRDIKKRFPKERWFDTDGALVAHDTLSFNLIYSASGLSAGRPMRRVDDDERSLNMSLKLLSQLSKMHASAIRKFQKVPDKSKKNLNFIKFTRIHHLLTGFANHGQHIQRLYLDKVSYLDVAVLTVAIENLPQLQQLHIDNCEQLHIGSLICILDVIHWFGARRGNGFIDLDFFPKTWFGPDAKRTATCVVTHNPPLDSRVGMGVMVTIIVASLKAAYMGHEIAPENSLLEKFLLLVPMTFGVMSLFLRELKEYVQLCKKPKNDLTAGEKDRMGILMCQILACVCVPMGDFMTTRTFMPSMARYLMAECHDCKHKFLVNLLHPRFWSPASTIPKRCMACNIAVTVENDDNAWLHEKRDINVSLFANSNVVPDEFEPPQGKDLICPVIPNDFVRHPAPSFISYPTEKEQSDDNGASDEDNAQANLQAYNQAVANPGPTREEIDEMNEELLEEFLDDMGHRLALGMAAAEGARNIHLRDDLFWDTTTGPALATLKLDSKDRFAQVLGMFQDDSARGIQPNRAHYIARTAWEGVYRGNVAHQGRPVTEAEQGEWCPPPWAHDRLASRCELPTRGHAGDSSVRV</sequence>
<evidence type="ECO:0000313" key="1">
    <source>
        <dbReference type="EMBL" id="KAH7368576.1"/>
    </source>
</evidence>
<dbReference type="Proteomes" id="UP000813385">
    <property type="component" value="Unassembled WGS sequence"/>
</dbReference>